<dbReference type="Proteomes" id="UP001189429">
    <property type="component" value="Unassembled WGS sequence"/>
</dbReference>
<organism evidence="1 2">
    <name type="scientific">Prorocentrum cordatum</name>
    <dbReference type="NCBI Taxonomy" id="2364126"/>
    <lineage>
        <taxon>Eukaryota</taxon>
        <taxon>Sar</taxon>
        <taxon>Alveolata</taxon>
        <taxon>Dinophyceae</taxon>
        <taxon>Prorocentrales</taxon>
        <taxon>Prorocentraceae</taxon>
        <taxon>Prorocentrum</taxon>
    </lineage>
</organism>
<name>A0ABN9XUM0_9DINO</name>
<keyword evidence="2" id="KW-1185">Reference proteome</keyword>
<protein>
    <submittedName>
        <fullName evidence="1">Uncharacterized protein</fullName>
    </submittedName>
</protein>
<comment type="caution">
    <text evidence="1">The sequence shown here is derived from an EMBL/GenBank/DDBJ whole genome shotgun (WGS) entry which is preliminary data.</text>
</comment>
<gene>
    <name evidence="1" type="ORF">PCOR1329_LOCUS79963</name>
</gene>
<evidence type="ECO:0000313" key="2">
    <source>
        <dbReference type="Proteomes" id="UP001189429"/>
    </source>
</evidence>
<reference evidence="1" key="1">
    <citation type="submission" date="2023-10" db="EMBL/GenBank/DDBJ databases">
        <authorList>
            <person name="Chen Y."/>
            <person name="Shah S."/>
            <person name="Dougan E. K."/>
            <person name="Thang M."/>
            <person name="Chan C."/>
        </authorList>
    </citation>
    <scope>NUCLEOTIDE SEQUENCE [LARGE SCALE GENOMIC DNA]</scope>
</reference>
<sequence length="101" mass="10678">MGAQAGRVSDHLRPPTGLRARARGGFLDACASSQTYSSARVPSRRGTHRVMLQPRDKFSPNAATHDSANLHCAGDAPHPCHPSFCSVVLGCLRRTGKTLGG</sequence>
<proteinExistence type="predicted"/>
<dbReference type="EMBL" id="CAUYUJ010021281">
    <property type="protein sequence ID" value="CAK0903744.1"/>
    <property type="molecule type" value="Genomic_DNA"/>
</dbReference>
<accession>A0ABN9XUM0</accession>
<evidence type="ECO:0000313" key="1">
    <source>
        <dbReference type="EMBL" id="CAK0903744.1"/>
    </source>
</evidence>